<reference evidence="2 3" key="1">
    <citation type="submission" date="2019-02" db="EMBL/GenBank/DDBJ databases">
        <title>Deep-cultivation of Planctomycetes and their phenomic and genomic characterization uncovers novel biology.</title>
        <authorList>
            <person name="Wiegand S."/>
            <person name="Jogler M."/>
            <person name="Boedeker C."/>
            <person name="Pinto D."/>
            <person name="Vollmers J."/>
            <person name="Rivas-Marin E."/>
            <person name="Kohn T."/>
            <person name="Peeters S.H."/>
            <person name="Heuer A."/>
            <person name="Rast P."/>
            <person name="Oberbeckmann S."/>
            <person name="Bunk B."/>
            <person name="Jeske O."/>
            <person name="Meyerdierks A."/>
            <person name="Storesund J.E."/>
            <person name="Kallscheuer N."/>
            <person name="Luecker S."/>
            <person name="Lage O.M."/>
            <person name="Pohl T."/>
            <person name="Merkel B.J."/>
            <person name="Hornburger P."/>
            <person name="Mueller R.-W."/>
            <person name="Bruemmer F."/>
            <person name="Labrenz M."/>
            <person name="Spormann A.M."/>
            <person name="Op den Camp H."/>
            <person name="Overmann J."/>
            <person name="Amann R."/>
            <person name="Jetten M.S.M."/>
            <person name="Mascher T."/>
            <person name="Medema M.H."/>
            <person name="Devos D.P."/>
            <person name="Kaster A.-K."/>
            <person name="Ovreas L."/>
            <person name="Rohde M."/>
            <person name="Galperin M.Y."/>
            <person name="Jogler C."/>
        </authorList>
    </citation>
    <scope>NUCLEOTIDE SEQUENCE [LARGE SCALE GENOMIC DNA]</scope>
    <source>
        <strain evidence="2 3">ETA_A8</strain>
    </source>
</reference>
<gene>
    <name evidence="2" type="ORF">ETAA8_44060</name>
</gene>
<dbReference type="Proteomes" id="UP000315017">
    <property type="component" value="Chromosome"/>
</dbReference>
<dbReference type="RefSeq" id="WP_145092917.1">
    <property type="nucleotide sequence ID" value="NZ_CP036274.1"/>
</dbReference>
<sequence length="110" mass="11748">MTNENPKDETNRPSSVDFSRSAPNATVTLFKEQGCEAVCPSNRQPSVQQSMAGAAVTHQTPEPESLIHELSAIRQQIVNDGRIVQRAAVEKCGAEVGKGLSLNQGVGAFQ</sequence>
<protein>
    <submittedName>
        <fullName evidence="2">Uncharacterized protein</fullName>
    </submittedName>
</protein>
<evidence type="ECO:0000256" key="1">
    <source>
        <dbReference type="SAM" id="MobiDB-lite"/>
    </source>
</evidence>
<name>A0A517YGE3_9BACT</name>
<feature type="region of interest" description="Disordered" evidence="1">
    <location>
        <begin position="1"/>
        <end position="23"/>
    </location>
</feature>
<accession>A0A517YGE3</accession>
<proteinExistence type="predicted"/>
<dbReference type="KEGG" id="aagg:ETAA8_44060"/>
<feature type="compositionally biased region" description="Basic and acidic residues" evidence="1">
    <location>
        <begin position="1"/>
        <end position="11"/>
    </location>
</feature>
<keyword evidence="3" id="KW-1185">Reference proteome</keyword>
<organism evidence="2 3">
    <name type="scientific">Anatilimnocola aggregata</name>
    <dbReference type="NCBI Taxonomy" id="2528021"/>
    <lineage>
        <taxon>Bacteria</taxon>
        <taxon>Pseudomonadati</taxon>
        <taxon>Planctomycetota</taxon>
        <taxon>Planctomycetia</taxon>
        <taxon>Pirellulales</taxon>
        <taxon>Pirellulaceae</taxon>
        <taxon>Anatilimnocola</taxon>
    </lineage>
</organism>
<feature type="compositionally biased region" description="Polar residues" evidence="1">
    <location>
        <begin position="12"/>
        <end position="23"/>
    </location>
</feature>
<dbReference type="EMBL" id="CP036274">
    <property type="protein sequence ID" value="QDU29298.1"/>
    <property type="molecule type" value="Genomic_DNA"/>
</dbReference>
<evidence type="ECO:0000313" key="2">
    <source>
        <dbReference type="EMBL" id="QDU29298.1"/>
    </source>
</evidence>
<dbReference type="AlphaFoldDB" id="A0A517YGE3"/>
<evidence type="ECO:0000313" key="3">
    <source>
        <dbReference type="Proteomes" id="UP000315017"/>
    </source>
</evidence>